<sequence>MRTWWSRHRLRYAVDPGVCAVTRLSRQETVLHLNKAAEVGATKEVCCHGWLAV</sequence>
<reference evidence="1" key="1">
    <citation type="journal article" date="2015" name="Nature">
        <title>Complex archaea that bridge the gap between prokaryotes and eukaryotes.</title>
        <authorList>
            <person name="Spang A."/>
            <person name="Saw J.H."/>
            <person name="Jorgensen S.L."/>
            <person name="Zaremba-Niedzwiedzka K."/>
            <person name="Martijn J."/>
            <person name="Lind A.E."/>
            <person name="van Eijk R."/>
            <person name="Schleper C."/>
            <person name="Guy L."/>
            <person name="Ettema T.J."/>
        </authorList>
    </citation>
    <scope>NUCLEOTIDE SEQUENCE</scope>
</reference>
<name>A0A0F9GAU5_9ZZZZ</name>
<gene>
    <name evidence="1" type="ORF">LCGC14_1933060</name>
</gene>
<protein>
    <submittedName>
        <fullName evidence="1">Uncharacterized protein</fullName>
    </submittedName>
</protein>
<dbReference type="EMBL" id="LAZR01020793">
    <property type="protein sequence ID" value="KKL87606.1"/>
    <property type="molecule type" value="Genomic_DNA"/>
</dbReference>
<comment type="caution">
    <text evidence="1">The sequence shown here is derived from an EMBL/GenBank/DDBJ whole genome shotgun (WGS) entry which is preliminary data.</text>
</comment>
<proteinExistence type="predicted"/>
<evidence type="ECO:0000313" key="1">
    <source>
        <dbReference type="EMBL" id="KKL87606.1"/>
    </source>
</evidence>
<accession>A0A0F9GAU5</accession>
<dbReference type="AlphaFoldDB" id="A0A0F9GAU5"/>
<organism evidence="1">
    <name type="scientific">marine sediment metagenome</name>
    <dbReference type="NCBI Taxonomy" id="412755"/>
    <lineage>
        <taxon>unclassified sequences</taxon>
        <taxon>metagenomes</taxon>
        <taxon>ecological metagenomes</taxon>
    </lineage>
</organism>